<comment type="caution">
    <text evidence="12">The sequence shown here is derived from an EMBL/GenBank/DDBJ whole genome shotgun (WGS) entry which is preliminary data.</text>
</comment>
<dbReference type="PROSITE" id="PS50109">
    <property type="entry name" value="HIS_KIN"/>
    <property type="match status" value="1"/>
</dbReference>
<dbReference type="EC" id="2.7.13.3" evidence="3"/>
<dbReference type="PANTHER" id="PTHR24421:SF37">
    <property type="entry name" value="SENSOR HISTIDINE KINASE NARS"/>
    <property type="match status" value="1"/>
</dbReference>
<accession>A0A2T2WXA9</accession>
<dbReference type="EMBL" id="PXYX01000018">
    <property type="protein sequence ID" value="PSR26868.1"/>
    <property type="molecule type" value="Genomic_DNA"/>
</dbReference>
<evidence type="ECO:0000256" key="7">
    <source>
        <dbReference type="ARBA" id="ARBA00022777"/>
    </source>
</evidence>
<dbReference type="InterPro" id="IPR003594">
    <property type="entry name" value="HATPase_dom"/>
</dbReference>
<dbReference type="Pfam" id="PF07730">
    <property type="entry name" value="HisKA_3"/>
    <property type="match status" value="1"/>
</dbReference>
<keyword evidence="8" id="KW-1133">Transmembrane helix</keyword>
<dbReference type="Gene3D" id="3.30.450.40">
    <property type="match status" value="1"/>
</dbReference>
<evidence type="ECO:0000256" key="8">
    <source>
        <dbReference type="ARBA" id="ARBA00022989"/>
    </source>
</evidence>
<evidence type="ECO:0000313" key="12">
    <source>
        <dbReference type="EMBL" id="PSR26868.1"/>
    </source>
</evidence>
<reference evidence="12 13" key="1">
    <citation type="journal article" date="2014" name="BMC Genomics">
        <title>Comparison of environmental and isolate Sulfobacillus genomes reveals diverse carbon, sulfur, nitrogen, and hydrogen metabolisms.</title>
        <authorList>
            <person name="Justice N.B."/>
            <person name="Norman A."/>
            <person name="Brown C.T."/>
            <person name="Singh A."/>
            <person name="Thomas B.C."/>
            <person name="Banfield J.F."/>
        </authorList>
    </citation>
    <scope>NUCLEOTIDE SEQUENCE [LARGE SCALE GENOMIC DNA]</scope>
    <source>
        <strain evidence="12">AMDSBA5</strain>
    </source>
</reference>
<dbReference type="SUPFAM" id="SSF55874">
    <property type="entry name" value="ATPase domain of HSP90 chaperone/DNA topoisomerase II/histidine kinase"/>
    <property type="match status" value="1"/>
</dbReference>
<feature type="domain" description="Histidine kinase" evidence="11">
    <location>
        <begin position="476"/>
        <end position="563"/>
    </location>
</feature>
<dbReference type="SUPFAM" id="SSF55781">
    <property type="entry name" value="GAF domain-like"/>
    <property type="match status" value="2"/>
</dbReference>
<dbReference type="CDD" id="cd16917">
    <property type="entry name" value="HATPase_UhpB-NarQ-NarX-like"/>
    <property type="match status" value="1"/>
</dbReference>
<evidence type="ECO:0000256" key="9">
    <source>
        <dbReference type="ARBA" id="ARBA00023012"/>
    </source>
</evidence>
<dbReference type="SMART" id="SM00387">
    <property type="entry name" value="HATPase_c"/>
    <property type="match status" value="1"/>
</dbReference>
<sequence length="583" mass="65675">MTGKRGEIQNRTLVVKGRFSRLRTRQHGIIKPSNDNQIGVSVTAMSMSAERIHLLKNIAEALNEATDIDTTVTRLLNLTVHSLGLQTAWIFRYDPARLYFVEMGASGLPPALANNDAHALKVGWCECQDRFVRGRLHTAVNIVRCSRLRDASGDKQGLVFHASVPLRSHEKPLGILNVASAGKKPFSADTLNLLRIIGYQVAVALDRSTLLLEQSRYAGRLRALANLANHLILTMDTNDILNQACQQLAHILDYDAVAIFNTYDTMTLVAQCVRDSTYEMAYRYDQNDSDKNLSSSPGLLISGDVSGLWQEIPQTPYRIRAESRQIRAFHPFDRDLLITAAWHIAAALENVRVYEKSRQEAQQHERRVLAATLHDSVNQRLFSAQLLTRSAAVLWKTEPEHPKIEEFLQRISTQLVQSQIEMRQLIGALRPPSAAKWINQLRNDLSHLTMATGLHFDISLPDQIPAWWNREALYILKGIIDESLHNTLQHGQANHVQLHLSYDAQNLYLHIEDDGKGFDPAATEPGYGSRTIQERVLSLGGQIYIHSQPESGTRLMVTLPLQPYFYSSPPQEPKETSHHEKNP</sequence>
<dbReference type="InterPro" id="IPR005467">
    <property type="entry name" value="His_kinase_dom"/>
</dbReference>
<dbReference type="InterPro" id="IPR011712">
    <property type="entry name" value="Sig_transdc_His_kin_sub3_dim/P"/>
</dbReference>
<evidence type="ECO:0000256" key="6">
    <source>
        <dbReference type="ARBA" id="ARBA00022692"/>
    </source>
</evidence>
<keyword evidence="10" id="KW-0472">Membrane</keyword>
<dbReference type="Pfam" id="PF02518">
    <property type="entry name" value="HATPase_c"/>
    <property type="match status" value="1"/>
</dbReference>
<evidence type="ECO:0000256" key="4">
    <source>
        <dbReference type="ARBA" id="ARBA00022475"/>
    </source>
</evidence>
<dbReference type="GO" id="GO:0046983">
    <property type="term" value="F:protein dimerization activity"/>
    <property type="evidence" value="ECO:0007669"/>
    <property type="project" value="InterPro"/>
</dbReference>
<keyword evidence="5" id="KW-0808">Transferase</keyword>
<evidence type="ECO:0000313" key="13">
    <source>
        <dbReference type="Proteomes" id="UP000242705"/>
    </source>
</evidence>
<gene>
    <name evidence="12" type="ORF">C7B47_09775</name>
</gene>
<comment type="subcellular location">
    <subcellularLocation>
        <location evidence="2">Cell membrane</location>
        <topology evidence="2">Multi-pass membrane protein</topology>
    </subcellularLocation>
</comment>
<evidence type="ECO:0000259" key="11">
    <source>
        <dbReference type="PROSITE" id="PS50109"/>
    </source>
</evidence>
<dbReference type="PANTHER" id="PTHR24421">
    <property type="entry name" value="NITRATE/NITRITE SENSOR PROTEIN NARX-RELATED"/>
    <property type="match status" value="1"/>
</dbReference>
<keyword evidence="7 12" id="KW-0418">Kinase</keyword>
<proteinExistence type="predicted"/>
<name>A0A2T2WXA9_SULTH</name>
<dbReference type="InterPro" id="IPR050482">
    <property type="entry name" value="Sensor_HK_TwoCompSys"/>
</dbReference>
<dbReference type="InterPro" id="IPR003018">
    <property type="entry name" value="GAF"/>
</dbReference>
<evidence type="ECO:0000256" key="5">
    <source>
        <dbReference type="ARBA" id="ARBA00022679"/>
    </source>
</evidence>
<protein>
    <recommendedName>
        <fullName evidence="3">histidine kinase</fullName>
        <ecNumber evidence="3">2.7.13.3</ecNumber>
    </recommendedName>
</protein>
<dbReference type="InterPro" id="IPR036890">
    <property type="entry name" value="HATPase_C_sf"/>
</dbReference>
<evidence type="ECO:0000256" key="1">
    <source>
        <dbReference type="ARBA" id="ARBA00000085"/>
    </source>
</evidence>
<dbReference type="Pfam" id="PF13185">
    <property type="entry name" value="GAF_2"/>
    <property type="match status" value="1"/>
</dbReference>
<dbReference type="GO" id="GO:0000155">
    <property type="term" value="F:phosphorelay sensor kinase activity"/>
    <property type="evidence" value="ECO:0007669"/>
    <property type="project" value="InterPro"/>
</dbReference>
<dbReference type="Proteomes" id="UP000242705">
    <property type="component" value="Unassembled WGS sequence"/>
</dbReference>
<dbReference type="SMART" id="SM00065">
    <property type="entry name" value="GAF"/>
    <property type="match status" value="1"/>
</dbReference>
<dbReference type="InterPro" id="IPR029016">
    <property type="entry name" value="GAF-like_dom_sf"/>
</dbReference>
<comment type="catalytic activity">
    <reaction evidence="1">
        <text>ATP + protein L-histidine = ADP + protein N-phospho-L-histidine.</text>
        <dbReference type="EC" id="2.7.13.3"/>
    </reaction>
</comment>
<keyword evidence="9" id="KW-0902">Two-component regulatory system</keyword>
<keyword evidence="6" id="KW-0812">Transmembrane</keyword>
<evidence type="ECO:0000256" key="3">
    <source>
        <dbReference type="ARBA" id="ARBA00012438"/>
    </source>
</evidence>
<evidence type="ECO:0000256" key="10">
    <source>
        <dbReference type="ARBA" id="ARBA00023136"/>
    </source>
</evidence>
<dbReference type="AlphaFoldDB" id="A0A2T2WXA9"/>
<dbReference type="GO" id="GO:0005886">
    <property type="term" value="C:plasma membrane"/>
    <property type="evidence" value="ECO:0007669"/>
    <property type="project" value="UniProtKB-SubCell"/>
</dbReference>
<keyword evidence="4" id="KW-1003">Cell membrane</keyword>
<organism evidence="12 13">
    <name type="scientific">Sulfobacillus thermosulfidooxidans</name>
    <dbReference type="NCBI Taxonomy" id="28034"/>
    <lineage>
        <taxon>Bacteria</taxon>
        <taxon>Bacillati</taxon>
        <taxon>Bacillota</taxon>
        <taxon>Clostridia</taxon>
        <taxon>Eubacteriales</taxon>
        <taxon>Clostridiales Family XVII. Incertae Sedis</taxon>
        <taxon>Sulfobacillus</taxon>
    </lineage>
</organism>
<evidence type="ECO:0000256" key="2">
    <source>
        <dbReference type="ARBA" id="ARBA00004651"/>
    </source>
</evidence>
<dbReference type="Gene3D" id="1.20.5.1930">
    <property type="match status" value="1"/>
</dbReference>
<dbReference type="Gene3D" id="3.30.565.10">
    <property type="entry name" value="Histidine kinase-like ATPase, C-terminal domain"/>
    <property type="match status" value="1"/>
</dbReference>